<proteinExistence type="predicted"/>
<dbReference type="PANTHER" id="PTHR33204">
    <property type="entry name" value="TRANSCRIPTIONAL REGULATOR, MARR FAMILY"/>
    <property type="match status" value="1"/>
</dbReference>
<dbReference type="InterPro" id="IPR036390">
    <property type="entry name" value="WH_DNA-bd_sf"/>
</dbReference>
<dbReference type="EMBL" id="AP022588">
    <property type="protein sequence ID" value="BBY31207.1"/>
    <property type="molecule type" value="Genomic_DNA"/>
</dbReference>
<dbReference type="AlphaFoldDB" id="A0A7I7QYX7"/>
<dbReference type="Pfam" id="PF02036">
    <property type="entry name" value="SCP2"/>
    <property type="match status" value="1"/>
</dbReference>
<evidence type="ECO:0000256" key="2">
    <source>
        <dbReference type="ARBA" id="ARBA00023125"/>
    </source>
</evidence>
<evidence type="ECO:0000256" key="1">
    <source>
        <dbReference type="ARBA" id="ARBA00023015"/>
    </source>
</evidence>
<evidence type="ECO:0000313" key="5">
    <source>
        <dbReference type="EMBL" id="BBY31207.1"/>
    </source>
</evidence>
<evidence type="ECO:0000259" key="4">
    <source>
        <dbReference type="PROSITE" id="PS51118"/>
    </source>
</evidence>
<dbReference type="InterPro" id="IPR002577">
    <property type="entry name" value="HTH_HxlR"/>
</dbReference>
<evidence type="ECO:0000313" key="6">
    <source>
        <dbReference type="Proteomes" id="UP000467193"/>
    </source>
</evidence>
<keyword evidence="6" id="KW-1185">Reference proteome</keyword>
<dbReference type="PANTHER" id="PTHR33204:SF18">
    <property type="entry name" value="TRANSCRIPTIONAL REGULATORY PROTEIN"/>
    <property type="match status" value="1"/>
</dbReference>
<dbReference type="InterPro" id="IPR003033">
    <property type="entry name" value="SCP2_sterol-bd_dom"/>
</dbReference>
<accession>A0A7I7QYX7</accession>
<dbReference type="PROSITE" id="PS51118">
    <property type="entry name" value="HTH_HXLR"/>
    <property type="match status" value="1"/>
</dbReference>
<keyword evidence="1" id="KW-0805">Transcription regulation</keyword>
<evidence type="ECO:0000256" key="3">
    <source>
        <dbReference type="ARBA" id="ARBA00023163"/>
    </source>
</evidence>
<dbReference type="KEGG" id="msei:MSEDJ_53030"/>
<dbReference type="InterPro" id="IPR036388">
    <property type="entry name" value="WH-like_DNA-bd_sf"/>
</dbReference>
<organism evidence="5 6">
    <name type="scientific">Mycolicibacterium sediminis</name>
    <dbReference type="NCBI Taxonomy" id="1286180"/>
    <lineage>
        <taxon>Bacteria</taxon>
        <taxon>Bacillati</taxon>
        <taxon>Actinomycetota</taxon>
        <taxon>Actinomycetes</taxon>
        <taxon>Mycobacteriales</taxon>
        <taxon>Mycobacteriaceae</taxon>
        <taxon>Mycolicibacterium</taxon>
    </lineage>
</organism>
<dbReference type="Proteomes" id="UP000467193">
    <property type="component" value="Chromosome"/>
</dbReference>
<gene>
    <name evidence="5" type="ORF">MSEDJ_53030</name>
</gene>
<sequence>MAARSYGQHCAVAKSLDVVGDRWTLLVVRELLDGPRRYRDLLSALAPIATDVLAGRLRDLEASGLVDRRALPRPASGATYALTGDGRALEDVINAYARWGRHLIERRSPGDVVRPEWLVRAVRAYVRPDRDGPPVSLRLATPDGSAAVAITADRIDTLADDEDVDVTLSGAAEIVAAAMNPARVAELLTAGRLRIDGDPDAVRRLGQLFAPVPVRS</sequence>
<dbReference type="Gene3D" id="1.10.10.10">
    <property type="entry name" value="Winged helix-like DNA-binding domain superfamily/Winged helix DNA-binding domain"/>
    <property type="match status" value="1"/>
</dbReference>
<dbReference type="GO" id="GO:0003677">
    <property type="term" value="F:DNA binding"/>
    <property type="evidence" value="ECO:0007669"/>
    <property type="project" value="UniProtKB-KW"/>
</dbReference>
<dbReference type="SUPFAM" id="SSF46785">
    <property type="entry name" value="Winged helix' DNA-binding domain"/>
    <property type="match status" value="1"/>
</dbReference>
<reference evidence="5 6" key="1">
    <citation type="journal article" date="2019" name="Emerg. Microbes Infect.">
        <title>Comprehensive subspecies identification of 175 nontuberculous mycobacteria species based on 7547 genomic profiles.</title>
        <authorList>
            <person name="Matsumoto Y."/>
            <person name="Kinjo T."/>
            <person name="Motooka D."/>
            <person name="Nabeya D."/>
            <person name="Jung N."/>
            <person name="Uechi K."/>
            <person name="Horii T."/>
            <person name="Iida T."/>
            <person name="Fujita J."/>
            <person name="Nakamura S."/>
        </authorList>
    </citation>
    <scope>NUCLEOTIDE SEQUENCE [LARGE SCALE GENOMIC DNA]</scope>
    <source>
        <strain evidence="5 6">JCM 17899</strain>
    </source>
</reference>
<name>A0A7I7QYX7_9MYCO</name>
<dbReference type="Pfam" id="PF01638">
    <property type="entry name" value="HxlR"/>
    <property type="match status" value="1"/>
</dbReference>
<protein>
    <submittedName>
        <fullName evidence="5">Transcriptional regulator</fullName>
    </submittedName>
</protein>
<feature type="domain" description="HTH hxlR-type" evidence="4">
    <location>
        <begin position="10"/>
        <end position="108"/>
    </location>
</feature>
<dbReference type="RefSeq" id="WP_163800734.1">
    <property type="nucleotide sequence ID" value="NZ_AP022588.1"/>
</dbReference>
<keyword evidence="3" id="KW-0804">Transcription</keyword>
<keyword evidence="2" id="KW-0238">DNA-binding</keyword>